<keyword evidence="2 7" id="KW-0418">Kinase</keyword>
<dbReference type="Proteomes" id="UP000219374">
    <property type="component" value="Unassembled WGS sequence"/>
</dbReference>
<keyword evidence="4" id="KW-1133">Transmembrane helix</keyword>
<dbReference type="InterPro" id="IPR003594">
    <property type="entry name" value="HATPase_dom"/>
</dbReference>
<keyword evidence="3" id="KW-0902">Two-component regulatory system</keyword>
<keyword evidence="1" id="KW-0808">Transferase</keyword>
<dbReference type="Gene3D" id="1.20.5.1930">
    <property type="match status" value="1"/>
</dbReference>
<proteinExistence type="predicted"/>
<keyword evidence="4" id="KW-0812">Transmembrane</keyword>
<feature type="domain" description="Signal transduction histidine kinase subgroup 3 dimerisation and phosphoacceptor" evidence="6">
    <location>
        <begin position="200"/>
        <end position="262"/>
    </location>
</feature>
<dbReference type="InterPro" id="IPR050482">
    <property type="entry name" value="Sensor_HK_TwoCompSys"/>
</dbReference>
<dbReference type="Pfam" id="PF02518">
    <property type="entry name" value="HATPase_c"/>
    <property type="match status" value="1"/>
</dbReference>
<dbReference type="GO" id="GO:0016020">
    <property type="term" value="C:membrane"/>
    <property type="evidence" value="ECO:0007669"/>
    <property type="project" value="InterPro"/>
</dbReference>
<evidence type="ECO:0000256" key="1">
    <source>
        <dbReference type="ARBA" id="ARBA00022679"/>
    </source>
</evidence>
<dbReference type="InterPro" id="IPR036890">
    <property type="entry name" value="HATPase_C_sf"/>
</dbReference>
<accession>A0A286DEQ4</accession>
<dbReference type="EMBL" id="OCND01000012">
    <property type="protein sequence ID" value="SOD57162.1"/>
    <property type="molecule type" value="Genomic_DNA"/>
</dbReference>
<evidence type="ECO:0000259" key="6">
    <source>
        <dbReference type="Pfam" id="PF07730"/>
    </source>
</evidence>
<evidence type="ECO:0000256" key="3">
    <source>
        <dbReference type="ARBA" id="ARBA00023012"/>
    </source>
</evidence>
<dbReference type="AlphaFoldDB" id="A0A286DEQ4"/>
<reference evidence="7 8" key="1">
    <citation type="submission" date="2017-09" db="EMBL/GenBank/DDBJ databases">
        <authorList>
            <person name="Ehlers B."/>
            <person name="Leendertz F.H."/>
        </authorList>
    </citation>
    <scope>NUCLEOTIDE SEQUENCE [LARGE SCALE GENOMIC DNA]</scope>
    <source>
        <strain evidence="7 8">CGMCC 1.10978</strain>
    </source>
</reference>
<protein>
    <submittedName>
        <fullName evidence="7">Signal transduction histidine kinase</fullName>
    </submittedName>
</protein>
<evidence type="ECO:0000313" key="7">
    <source>
        <dbReference type="EMBL" id="SOD57162.1"/>
    </source>
</evidence>
<gene>
    <name evidence="7" type="ORF">SAMN06296416_11252</name>
</gene>
<dbReference type="CDD" id="cd16917">
    <property type="entry name" value="HATPase_UhpB-NarQ-NarX-like"/>
    <property type="match status" value="1"/>
</dbReference>
<keyword evidence="8" id="KW-1185">Reference proteome</keyword>
<dbReference type="PANTHER" id="PTHR24421">
    <property type="entry name" value="NITRATE/NITRITE SENSOR PROTEIN NARX-RELATED"/>
    <property type="match status" value="1"/>
</dbReference>
<evidence type="ECO:0000259" key="5">
    <source>
        <dbReference type="Pfam" id="PF02518"/>
    </source>
</evidence>
<feature type="transmembrane region" description="Helical" evidence="4">
    <location>
        <begin position="84"/>
        <end position="111"/>
    </location>
</feature>
<dbReference type="Pfam" id="PF07730">
    <property type="entry name" value="HisKA_3"/>
    <property type="match status" value="1"/>
</dbReference>
<keyword evidence="4" id="KW-0472">Membrane</keyword>
<evidence type="ECO:0000313" key="8">
    <source>
        <dbReference type="Proteomes" id="UP000219374"/>
    </source>
</evidence>
<dbReference type="PANTHER" id="PTHR24421:SF59">
    <property type="entry name" value="OXYGEN SENSOR HISTIDINE KINASE NREB"/>
    <property type="match status" value="1"/>
</dbReference>
<evidence type="ECO:0000256" key="4">
    <source>
        <dbReference type="SAM" id="Phobius"/>
    </source>
</evidence>
<name>A0A286DEQ4_9GAMM</name>
<dbReference type="InterPro" id="IPR011712">
    <property type="entry name" value="Sig_transdc_His_kin_sub3_dim/P"/>
</dbReference>
<feature type="transmembrane region" description="Helical" evidence="4">
    <location>
        <begin position="53"/>
        <end position="72"/>
    </location>
</feature>
<feature type="transmembrane region" description="Helical" evidence="4">
    <location>
        <begin position="123"/>
        <end position="140"/>
    </location>
</feature>
<sequence length="385" mass="41878">MTFAAGIATPGPPAQHAHMQELLCRLREPMTLAGLFTMAAVALSLQFMPAPRLPAAILGLSLFAALFVLSIGPEHWRRRRHGALALMPLTALFLTWLEPRIGTAQVLLVIWTACAFSTWPPRWAVPAVLLVDAAFYLVVLESRFDSALTMVLINMGFQALAALCVYYALSAERSRDQLALVNADLLATRALLSDSARDAERLRVARELHDVAGHKLTAMKINLRALAADPALQDHPQIKLAEQLSADLLDDIRNVVQALRDSRGLDLQTALRALAAPLPRPRLQLDLDERVCIADPALAETLLRVVQEALTNAARHAQADTLWVRVSVQDGSVTLKIEDDGPLRGAIREGNGLSGMRERVLACGGELLIGTRPQGGLQLQARFPA</sequence>
<organism evidence="7 8">
    <name type="scientific">Pseudoxanthomonas wuyuanensis</name>
    <dbReference type="NCBI Taxonomy" id="1073196"/>
    <lineage>
        <taxon>Bacteria</taxon>
        <taxon>Pseudomonadati</taxon>
        <taxon>Pseudomonadota</taxon>
        <taxon>Gammaproteobacteria</taxon>
        <taxon>Lysobacterales</taxon>
        <taxon>Lysobacteraceae</taxon>
        <taxon>Pseudoxanthomonas</taxon>
    </lineage>
</organism>
<dbReference type="SUPFAM" id="SSF55874">
    <property type="entry name" value="ATPase domain of HSP90 chaperone/DNA topoisomerase II/histidine kinase"/>
    <property type="match status" value="1"/>
</dbReference>
<dbReference type="Gene3D" id="3.30.565.10">
    <property type="entry name" value="Histidine kinase-like ATPase, C-terminal domain"/>
    <property type="match status" value="1"/>
</dbReference>
<dbReference type="GO" id="GO:0000155">
    <property type="term" value="F:phosphorelay sensor kinase activity"/>
    <property type="evidence" value="ECO:0007669"/>
    <property type="project" value="InterPro"/>
</dbReference>
<evidence type="ECO:0000256" key="2">
    <source>
        <dbReference type="ARBA" id="ARBA00022777"/>
    </source>
</evidence>
<feature type="transmembrane region" description="Helical" evidence="4">
    <location>
        <begin position="29"/>
        <end position="47"/>
    </location>
</feature>
<feature type="transmembrane region" description="Helical" evidence="4">
    <location>
        <begin position="147"/>
        <end position="169"/>
    </location>
</feature>
<dbReference type="GO" id="GO:0046983">
    <property type="term" value="F:protein dimerization activity"/>
    <property type="evidence" value="ECO:0007669"/>
    <property type="project" value="InterPro"/>
</dbReference>
<feature type="domain" description="Histidine kinase/HSP90-like ATPase" evidence="5">
    <location>
        <begin position="300"/>
        <end position="384"/>
    </location>
</feature>
<dbReference type="RefSeq" id="WP_238394653.1">
    <property type="nucleotide sequence ID" value="NZ_OCND01000012.1"/>
</dbReference>